<dbReference type="Gene3D" id="1.20.1280.140">
    <property type="match status" value="1"/>
</dbReference>
<evidence type="ECO:0000256" key="7">
    <source>
        <dbReference type="ARBA" id="ARBA00060953"/>
    </source>
</evidence>
<dbReference type="AlphaFoldDB" id="A0A1L9Q192"/>
<dbReference type="VEuPathDB" id="FungiDB:ASPVEDRAFT_115397"/>
<dbReference type="GO" id="GO:0009277">
    <property type="term" value="C:fungal-type cell wall"/>
    <property type="evidence" value="ECO:0007669"/>
    <property type="project" value="UniProtKB-ARBA"/>
</dbReference>
<dbReference type="RefSeq" id="XP_040673306.1">
    <property type="nucleotide sequence ID" value="XM_040805619.1"/>
</dbReference>
<gene>
    <name evidence="10" type="ORF">ASPVEDRAFT_115397</name>
</gene>
<evidence type="ECO:0000256" key="5">
    <source>
        <dbReference type="ARBA" id="ARBA00023121"/>
    </source>
</evidence>
<dbReference type="PANTHER" id="PTHR38123:SF6">
    <property type="entry name" value="CELL WALL SERINE-THREONINE-RICH GALACTOMANNOPROTEIN MP1 (AFU_ORTHOLOGUE AFUA_4G03240)"/>
    <property type="match status" value="1"/>
</dbReference>
<dbReference type="STRING" id="1036611.A0A1L9Q192"/>
<evidence type="ECO:0000256" key="1">
    <source>
        <dbReference type="ARBA" id="ARBA00004191"/>
    </source>
</evidence>
<reference evidence="11" key="1">
    <citation type="journal article" date="2017" name="Genome Biol.">
        <title>Comparative genomics reveals high biological diversity and specific adaptations in the industrially and medically important fungal genus Aspergillus.</title>
        <authorList>
            <person name="de Vries R.P."/>
            <person name="Riley R."/>
            <person name="Wiebenga A."/>
            <person name="Aguilar-Osorio G."/>
            <person name="Amillis S."/>
            <person name="Uchima C.A."/>
            <person name="Anderluh G."/>
            <person name="Asadollahi M."/>
            <person name="Askin M."/>
            <person name="Barry K."/>
            <person name="Battaglia E."/>
            <person name="Bayram O."/>
            <person name="Benocci T."/>
            <person name="Braus-Stromeyer S.A."/>
            <person name="Caldana C."/>
            <person name="Canovas D."/>
            <person name="Cerqueira G.C."/>
            <person name="Chen F."/>
            <person name="Chen W."/>
            <person name="Choi C."/>
            <person name="Clum A."/>
            <person name="Dos Santos R.A."/>
            <person name="Damasio A.R."/>
            <person name="Diallinas G."/>
            <person name="Emri T."/>
            <person name="Fekete E."/>
            <person name="Flipphi M."/>
            <person name="Freyberg S."/>
            <person name="Gallo A."/>
            <person name="Gournas C."/>
            <person name="Habgood R."/>
            <person name="Hainaut M."/>
            <person name="Harispe M.L."/>
            <person name="Henrissat B."/>
            <person name="Hilden K.S."/>
            <person name="Hope R."/>
            <person name="Hossain A."/>
            <person name="Karabika E."/>
            <person name="Karaffa L."/>
            <person name="Karanyi Z."/>
            <person name="Krasevec N."/>
            <person name="Kuo A."/>
            <person name="Kusch H."/>
            <person name="LaButti K."/>
            <person name="Lagendijk E.L."/>
            <person name="Lapidus A."/>
            <person name="Levasseur A."/>
            <person name="Lindquist E."/>
            <person name="Lipzen A."/>
            <person name="Logrieco A.F."/>
            <person name="MacCabe A."/>
            <person name="Maekelae M.R."/>
            <person name="Malavazi I."/>
            <person name="Melin P."/>
            <person name="Meyer V."/>
            <person name="Mielnichuk N."/>
            <person name="Miskei M."/>
            <person name="Molnar A.P."/>
            <person name="Mule G."/>
            <person name="Ngan C.Y."/>
            <person name="Orejas M."/>
            <person name="Orosz E."/>
            <person name="Ouedraogo J.P."/>
            <person name="Overkamp K.M."/>
            <person name="Park H.-S."/>
            <person name="Perrone G."/>
            <person name="Piumi F."/>
            <person name="Punt P.J."/>
            <person name="Ram A.F."/>
            <person name="Ramon A."/>
            <person name="Rauscher S."/>
            <person name="Record E."/>
            <person name="Riano-Pachon D.M."/>
            <person name="Robert V."/>
            <person name="Roehrig J."/>
            <person name="Ruller R."/>
            <person name="Salamov A."/>
            <person name="Salih N.S."/>
            <person name="Samson R.A."/>
            <person name="Sandor E."/>
            <person name="Sanguinetti M."/>
            <person name="Schuetze T."/>
            <person name="Sepcic K."/>
            <person name="Shelest E."/>
            <person name="Sherlock G."/>
            <person name="Sophianopoulou V."/>
            <person name="Squina F.M."/>
            <person name="Sun H."/>
            <person name="Susca A."/>
            <person name="Todd R.B."/>
            <person name="Tsang A."/>
            <person name="Unkles S.E."/>
            <person name="van de Wiele N."/>
            <person name="van Rossen-Uffink D."/>
            <person name="Oliveira J.V."/>
            <person name="Vesth T.C."/>
            <person name="Visser J."/>
            <person name="Yu J.-H."/>
            <person name="Zhou M."/>
            <person name="Andersen M.R."/>
            <person name="Archer D.B."/>
            <person name="Baker S.E."/>
            <person name="Benoit I."/>
            <person name="Brakhage A.A."/>
            <person name="Braus G.H."/>
            <person name="Fischer R."/>
            <person name="Frisvad J.C."/>
            <person name="Goldman G.H."/>
            <person name="Houbraken J."/>
            <person name="Oakley B."/>
            <person name="Pocsi I."/>
            <person name="Scazzocchio C."/>
            <person name="Seiboth B."/>
            <person name="vanKuyk P.A."/>
            <person name="Wortman J."/>
            <person name="Dyer P.S."/>
            <person name="Grigoriev I.V."/>
        </authorList>
    </citation>
    <scope>NUCLEOTIDE SEQUENCE [LARGE SCALE GENOMIC DNA]</scope>
    <source>
        <strain evidence="11">CBS 583.65</strain>
    </source>
</reference>
<comment type="function">
    <text evidence="6">Constitutive protein of the cell wall. Antigen target of host humoral immune response.</text>
</comment>
<keyword evidence="5" id="KW-0446">Lipid-binding</keyword>
<keyword evidence="3" id="KW-0964">Secreted</keyword>
<name>A0A1L9Q192_ASPVE</name>
<dbReference type="OrthoDB" id="2422134at2759"/>
<dbReference type="FunFam" id="1.20.1280.140:FF:000001">
    <property type="entry name" value="Cell wall serine-threonine-rich galactomannoprotein Mp1"/>
    <property type="match status" value="1"/>
</dbReference>
<feature type="compositionally biased region" description="Low complexity" evidence="9">
    <location>
        <begin position="173"/>
        <end position="211"/>
    </location>
</feature>
<dbReference type="GO" id="GO:0005576">
    <property type="term" value="C:extracellular region"/>
    <property type="evidence" value="ECO:0007669"/>
    <property type="project" value="TreeGrafter"/>
</dbReference>
<dbReference type="GeneID" id="63721130"/>
<dbReference type="Pfam" id="PF12296">
    <property type="entry name" value="HsbA"/>
    <property type="match status" value="1"/>
</dbReference>
<evidence type="ECO:0000256" key="4">
    <source>
        <dbReference type="ARBA" id="ARBA00022729"/>
    </source>
</evidence>
<keyword evidence="4" id="KW-0732">Signal</keyword>
<evidence type="ECO:0000256" key="3">
    <source>
        <dbReference type="ARBA" id="ARBA00022525"/>
    </source>
</evidence>
<organism evidence="10 11">
    <name type="scientific">Aspergillus versicolor CBS 583.65</name>
    <dbReference type="NCBI Taxonomy" id="1036611"/>
    <lineage>
        <taxon>Eukaryota</taxon>
        <taxon>Fungi</taxon>
        <taxon>Dikarya</taxon>
        <taxon>Ascomycota</taxon>
        <taxon>Pezizomycotina</taxon>
        <taxon>Eurotiomycetes</taxon>
        <taxon>Eurotiomycetidae</taxon>
        <taxon>Eurotiales</taxon>
        <taxon>Aspergillaceae</taxon>
        <taxon>Aspergillus</taxon>
        <taxon>Aspergillus subgen. Nidulantes</taxon>
    </lineage>
</organism>
<dbReference type="Proteomes" id="UP000184073">
    <property type="component" value="Unassembled WGS sequence"/>
</dbReference>
<protein>
    <recommendedName>
        <fullName evidence="8">Cell wall mannoprotein 1</fullName>
    </recommendedName>
</protein>
<feature type="region of interest" description="Disordered" evidence="9">
    <location>
        <begin position="172"/>
        <end position="219"/>
    </location>
</feature>
<accession>A0A1L9Q192</accession>
<evidence type="ECO:0000256" key="6">
    <source>
        <dbReference type="ARBA" id="ARBA00056563"/>
    </source>
</evidence>
<evidence type="ECO:0000313" key="10">
    <source>
        <dbReference type="EMBL" id="OJJ07544.1"/>
    </source>
</evidence>
<dbReference type="InterPro" id="IPR021054">
    <property type="entry name" value="Cell_wall_mannoprotein_1"/>
</dbReference>
<feature type="non-terminal residue" evidence="10">
    <location>
        <position position="219"/>
    </location>
</feature>
<dbReference type="GO" id="GO:0008289">
    <property type="term" value="F:lipid binding"/>
    <property type="evidence" value="ECO:0007669"/>
    <property type="project" value="UniProtKB-KW"/>
</dbReference>
<proteinExistence type="inferred from homology"/>
<comment type="subcellular location">
    <subcellularLocation>
        <location evidence="1">Secreted</location>
        <location evidence="1">Cell wall</location>
    </subcellularLocation>
</comment>
<keyword evidence="11" id="KW-1185">Reference proteome</keyword>
<keyword evidence="2" id="KW-0134">Cell wall</keyword>
<dbReference type="EMBL" id="KV878137">
    <property type="protein sequence ID" value="OJJ07544.1"/>
    <property type="molecule type" value="Genomic_DNA"/>
</dbReference>
<evidence type="ECO:0000256" key="9">
    <source>
        <dbReference type="SAM" id="MobiDB-lite"/>
    </source>
</evidence>
<evidence type="ECO:0000256" key="8">
    <source>
        <dbReference type="ARBA" id="ARBA00071527"/>
    </source>
</evidence>
<sequence length="219" mass="22320">LVTTVLATPTNVIRERTLVQHDAAAIQSSIADINSKTIALGDDITAYTGGDTSAIEKTSTDLVATINAGTDIVLAGDDLTSTDALNLVGPIQTLTKNVDATISALIDKKDPVVEAGSGASVYAQLQEQLAAATSFADALTSKVPESLKEIADELSSGIKASIQKGIDAYEDVSTPTTTATSTTSTTTTDTPSPTETTTTPPPTSTSTTSGPDETDTSTP</sequence>
<dbReference type="PANTHER" id="PTHR38123">
    <property type="entry name" value="CELL WALL SERINE-THREONINE-RICH GALACTOMANNOPROTEIN MP1 (AFU_ORTHOLOGUE AFUA_4G03240)"/>
    <property type="match status" value="1"/>
</dbReference>
<evidence type="ECO:0000256" key="2">
    <source>
        <dbReference type="ARBA" id="ARBA00022512"/>
    </source>
</evidence>
<feature type="non-terminal residue" evidence="10">
    <location>
        <position position="1"/>
    </location>
</feature>
<evidence type="ECO:0000313" key="11">
    <source>
        <dbReference type="Proteomes" id="UP000184073"/>
    </source>
</evidence>
<comment type="similarity">
    <text evidence="7">Belongs to the cell wall mannoprotein 1 family.</text>
</comment>